<reference evidence="2 3" key="1">
    <citation type="journal article" name="Front. Microbiol.">
        <title>Sugar Metabolism of the First Thermophilic Planctomycete Thermogutta terrifontis: Comparative Genomic and Transcriptomic Approaches.</title>
        <authorList>
            <person name="Elcheninov A.G."/>
            <person name="Menzel P."/>
            <person name="Gudbergsdottir S.R."/>
            <person name="Slesarev A.I."/>
            <person name="Kadnikov V.V."/>
            <person name="Krogh A."/>
            <person name="Bonch-Osmolovskaya E.A."/>
            <person name="Peng X."/>
            <person name="Kublanov I.V."/>
        </authorList>
    </citation>
    <scope>NUCLEOTIDE SEQUENCE [LARGE SCALE GENOMIC DNA]</scope>
    <source>
        <strain evidence="2 3">R1</strain>
    </source>
</reference>
<dbReference type="RefSeq" id="WP_157731586.1">
    <property type="nucleotide sequence ID" value="NZ_CP018477.1"/>
</dbReference>
<evidence type="ECO:0000313" key="2">
    <source>
        <dbReference type="EMBL" id="ASV72909.1"/>
    </source>
</evidence>
<sequence>MSELGTHLNIMWQDVAAWLTVVVAAVYVIWYFRRGEGGHSVGCSGCSHCPMLSEIQR</sequence>
<gene>
    <name evidence="2" type="ORF">THTE_0307</name>
</gene>
<keyword evidence="3" id="KW-1185">Reference proteome</keyword>
<keyword evidence="1" id="KW-0472">Membrane</keyword>
<accession>A0A286RAC7</accession>
<dbReference type="AlphaFoldDB" id="A0A286RAC7"/>
<feature type="transmembrane region" description="Helical" evidence="1">
    <location>
        <begin position="15"/>
        <end position="32"/>
    </location>
</feature>
<keyword evidence="1" id="KW-1133">Transmembrane helix</keyword>
<organism evidence="2 3">
    <name type="scientific">Thermogutta terrifontis</name>
    <dbReference type="NCBI Taxonomy" id="1331910"/>
    <lineage>
        <taxon>Bacteria</taxon>
        <taxon>Pseudomonadati</taxon>
        <taxon>Planctomycetota</taxon>
        <taxon>Planctomycetia</taxon>
        <taxon>Pirellulales</taxon>
        <taxon>Thermoguttaceae</taxon>
        <taxon>Thermogutta</taxon>
    </lineage>
</organism>
<name>A0A286RAC7_9BACT</name>
<keyword evidence="1" id="KW-0812">Transmembrane</keyword>
<dbReference type="Proteomes" id="UP000215086">
    <property type="component" value="Chromosome"/>
</dbReference>
<evidence type="ECO:0000313" key="3">
    <source>
        <dbReference type="Proteomes" id="UP000215086"/>
    </source>
</evidence>
<proteinExistence type="predicted"/>
<dbReference type="EMBL" id="CP018477">
    <property type="protein sequence ID" value="ASV72909.1"/>
    <property type="molecule type" value="Genomic_DNA"/>
</dbReference>
<evidence type="ECO:0000256" key="1">
    <source>
        <dbReference type="SAM" id="Phobius"/>
    </source>
</evidence>
<dbReference type="KEGG" id="ttf:THTE_0307"/>
<protein>
    <recommendedName>
        <fullName evidence="4">FeoB-associated Cys-rich membrane protein</fullName>
    </recommendedName>
</protein>
<evidence type="ECO:0008006" key="4">
    <source>
        <dbReference type="Google" id="ProtNLM"/>
    </source>
</evidence>